<evidence type="ECO:0000313" key="1">
    <source>
        <dbReference type="EMBL" id="BBX15531.1"/>
    </source>
</evidence>
<sequence length="327" mass="36837">MKHWGDIVVVEHGDWHAYDWSWAGRRILDMLIGGPDLALRHIASLLRSDDREFYGVSEESGGALIDFDRHRLLFFGDDLMDQVSLRRILLPALACVWTGFQVGWAFAGTRELAAYVGLDCCPAPREHEPPIIVTADRYSPCQIVSVVATDGGVRFWPLEQYRHPEMYGPSLLDALPGRGRAKLTLKTDPASGVHTDPRRKTIGVWLTEHETGVLDRLPEQWPGWHFEFWEDRYEEQLDRCGDTLRVPPRNVRRDIDAVREAMRGRLYGRDPEGPAGEALHFASVLRRIAPHLALDDSDVVAGLLRPTDQQWESFIAACQGAGEIAAA</sequence>
<proteinExistence type="predicted"/>
<dbReference type="OrthoDB" id="2528990at2"/>
<accession>A0A7I7JWA2</accession>
<dbReference type="AlphaFoldDB" id="A0A7I7JWA2"/>
<organism evidence="1 2">
    <name type="scientific">Mycolicibacterium duvalii</name>
    <dbReference type="NCBI Taxonomy" id="39688"/>
    <lineage>
        <taxon>Bacteria</taxon>
        <taxon>Bacillati</taxon>
        <taxon>Actinomycetota</taxon>
        <taxon>Actinomycetes</taxon>
        <taxon>Mycobacteriales</taxon>
        <taxon>Mycobacteriaceae</taxon>
        <taxon>Mycolicibacterium</taxon>
    </lineage>
</organism>
<name>A0A7I7JWA2_9MYCO</name>
<dbReference type="EMBL" id="AP022563">
    <property type="protein sequence ID" value="BBX15531.1"/>
    <property type="molecule type" value="Genomic_DNA"/>
</dbReference>
<dbReference type="Proteomes" id="UP000467006">
    <property type="component" value="Chromosome"/>
</dbReference>
<dbReference type="RefSeq" id="WP_098004815.1">
    <property type="nucleotide sequence ID" value="NZ_AP022563.1"/>
</dbReference>
<protein>
    <submittedName>
        <fullName evidence="1">Uncharacterized protein</fullName>
    </submittedName>
</protein>
<dbReference type="KEGG" id="mdu:MDUV_03910"/>
<reference evidence="1 2" key="1">
    <citation type="journal article" date="2019" name="Emerg. Microbes Infect.">
        <title>Comprehensive subspecies identification of 175 nontuberculous mycobacteria species based on 7547 genomic profiles.</title>
        <authorList>
            <person name="Matsumoto Y."/>
            <person name="Kinjo T."/>
            <person name="Motooka D."/>
            <person name="Nabeya D."/>
            <person name="Jung N."/>
            <person name="Uechi K."/>
            <person name="Horii T."/>
            <person name="Iida T."/>
            <person name="Fujita J."/>
            <person name="Nakamura S."/>
        </authorList>
    </citation>
    <scope>NUCLEOTIDE SEQUENCE [LARGE SCALE GENOMIC DNA]</scope>
    <source>
        <strain evidence="1 2">JCM 6396</strain>
    </source>
</reference>
<gene>
    <name evidence="1" type="ORF">MDUV_03910</name>
</gene>
<evidence type="ECO:0000313" key="2">
    <source>
        <dbReference type="Proteomes" id="UP000467006"/>
    </source>
</evidence>
<keyword evidence="2" id="KW-1185">Reference proteome</keyword>